<dbReference type="InterPro" id="IPR036102">
    <property type="entry name" value="OsmC/Ohrsf"/>
</dbReference>
<gene>
    <name evidence="1" type="primary">osmC</name>
    <name evidence="1" type="ORF">GCM10007870_01470</name>
</gene>
<dbReference type="Gene3D" id="3.30.300.20">
    <property type="match status" value="1"/>
</dbReference>
<dbReference type="InterPro" id="IPR019904">
    <property type="entry name" value="Peroxiredoxin_OsmC"/>
</dbReference>
<accession>A0ABQ5WMU3</accession>
<dbReference type="InterPro" id="IPR015946">
    <property type="entry name" value="KH_dom-like_a/b"/>
</dbReference>
<evidence type="ECO:0000313" key="1">
    <source>
        <dbReference type="EMBL" id="GLQ64563.1"/>
    </source>
</evidence>
<dbReference type="Proteomes" id="UP001156629">
    <property type="component" value="Unassembled WGS sequence"/>
</dbReference>
<dbReference type="PANTHER" id="PTHR42830">
    <property type="entry name" value="OSMOTICALLY INDUCIBLE FAMILY PROTEIN"/>
    <property type="match status" value="1"/>
</dbReference>
<comment type="caution">
    <text evidence="1">The sequence shown here is derived from an EMBL/GenBank/DDBJ whole genome shotgun (WGS) entry which is preliminary data.</text>
</comment>
<sequence length="155" mass="16513">MEYETQIAKDPIMTIKKTASAHWSGGLKDGKGTISTQSGALHDQPYGFNTRFEDKPGTNPEELLGAAHAGCFTMALSMMLEQAGFKAESLETKATISLDKSGEGFAITQSHLTLRGKVPGASETQFLDIANKAKAGCPLSQVIKANITLDATLEH</sequence>
<dbReference type="InterPro" id="IPR052707">
    <property type="entry name" value="OsmC_Ohr_Peroxiredoxin"/>
</dbReference>
<evidence type="ECO:0000313" key="2">
    <source>
        <dbReference type="Proteomes" id="UP001156629"/>
    </source>
</evidence>
<dbReference type="SUPFAM" id="SSF82784">
    <property type="entry name" value="OsmC-like"/>
    <property type="match status" value="1"/>
</dbReference>
<keyword evidence="2" id="KW-1185">Reference proteome</keyword>
<dbReference type="EMBL" id="BSNV01000002">
    <property type="protein sequence ID" value="GLQ64563.1"/>
    <property type="molecule type" value="Genomic_DNA"/>
</dbReference>
<organism evidence="1 2">
    <name type="scientific">Gluconobacter kondonii</name>
    <dbReference type="NCBI Taxonomy" id="941463"/>
    <lineage>
        <taxon>Bacteria</taxon>
        <taxon>Pseudomonadati</taxon>
        <taxon>Pseudomonadota</taxon>
        <taxon>Alphaproteobacteria</taxon>
        <taxon>Acetobacterales</taxon>
        <taxon>Acetobacteraceae</taxon>
        <taxon>Gluconobacter</taxon>
    </lineage>
</organism>
<dbReference type="NCBIfam" id="TIGR03562">
    <property type="entry name" value="osmo_induc_OsmC"/>
    <property type="match status" value="1"/>
</dbReference>
<protein>
    <submittedName>
        <fullName evidence="1">Osmotically inducible protein OsmC</fullName>
    </submittedName>
</protein>
<dbReference type="PANTHER" id="PTHR42830:SF1">
    <property type="entry name" value="OSMOTICALLY INDUCIBLE FAMILY PROTEIN"/>
    <property type="match status" value="1"/>
</dbReference>
<dbReference type="Pfam" id="PF02566">
    <property type="entry name" value="OsmC"/>
    <property type="match status" value="1"/>
</dbReference>
<proteinExistence type="predicted"/>
<dbReference type="InterPro" id="IPR003718">
    <property type="entry name" value="OsmC/Ohr_fam"/>
</dbReference>
<name>A0ABQ5WMU3_9PROT</name>
<reference evidence="2" key="1">
    <citation type="journal article" date="2019" name="Int. J. Syst. Evol. Microbiol.">
        <title>The Global Catalogue of Microorganisms (GCM) 10K type strain sequencing project: providing services to taxonomists for standard genome sequencing and annotation.</title>
        <authorList>
            <consortium name="The Broad Institute Genomics Platform"/>
            <consortium name="The Broad Institute Genome Sequencing Center for Infectious Disease"/>
            <person name="Wu L."/>
            <person name="Ma J."/>
        </authorList>
    </citation>
    <scope>NUCLEOTIDE SEQUENCE [LARGE SCALE GENOMIC DNA]</scope>
    <source>
        <strain evidence="2">NBRC 3266</strain>
    </source>
</reference>